<reference evidence="3 4" key="1">
    <citation type="submission" date="2022-07" db="EMBL/GenBank/DDBJ databases">
        <title>Genome-wide signatures of adaptation to extreme environments.</title>
        <authorList>
            <person name="Cho C.H."/>
            <person name="Yoon H.S."/>
        </authorList>
    </citation>
    <scope>NUCLEOTIDE SEQUENCE [LARGE SCALE GENOMIC DNA]</scope>
    <source>
        <strain evidence="3 4">108.79 E11</strain>
    </source>
</reference>
<dbReference type="Gene3D" id="1.10.472.80">
    <property type="entry name" value="Ypt/Rab-GAP domain of gyp1p, domain 3"/>
    <property type="match status" value="1"/>
</dbReference>
<evidence type="ECO:0000259" key="2">
    <source>
        <dbReference type="PROSITE" id="PS50086"/>
    </source>
</evidence>
<keyword evidence="4" id="KW-1185">Reference proteome</keyword>
<dbReference type="PROSITE" id="PS50086">
    <property type="entry name" value="TBC_RABGAP"/>
    <property type="match status" value="1"/>
</dbReference>
<sequence>MTASPESHFVGDKLSPSLAQDERISASSLLFFTKSVQFNLGNLTAEHCKIPSKTETNTFLWWTGFLACICDEDCYFLVYSPDIYLSNRLAEYKVQDWLEMEHTLVVGMERLLACVVERNVLEFIFQDGTRGPRFRFRKVEEQQSLISLLQDQFLFFPCDASESGQFNLLIRNEKEWLEPFTDASVDTLHMTEQDTTNVSDEEEVALSSSQEQRHSKIGFQFPMEVAERLANIARITREARDELFEKLGRSKSRSILSDLEKLQKCAWHLNETAQLSYATRASDDEEDLPEFIHMEVSFHPLNWDTFSSYRDGEGRILYSTVLEYVVFRSTCHCCKVRRHVWPYLLRVFPWNSDWEQRKAILDEKTRQYRLLKSQWQSILPEQEQQFRAFRERRDLIEKDVVRTDRNISIYEDNNSIATQKMKDILLTYSFYNFDVGYCQGMSDILSPILFVFYSCKEEQMEEDEVVVFWCFCGLMERIQSNFCVDQFGMSKQLAKLKHIVQVFDSTLANWLATTSPEYLFCFRWLLVLFKREFVLEDVLKLWDVFFCETFAKRDLHLFVAAGLLILHRERIIREQMRFDDLIRYIHDMSLRIDIHLAIRKGIELQQRYYRNKTPTTENEED</sequence>
<dbReference type="EMBL" id="JANCYU010000044">
    <property type="protein sequence ID" value="KAK4526827.1"/>
    <property type="molecule type" value="Genomic_DNA"/>
</dbReference>
<dbReference type="SMART" id="SM00164">
    <property type="entry name" value="TBC"/>
    <property type="match status" value="1"/>
</dbReference>
<organism evidence="3 4">
    <name type="scientific">Galdieria yellowstonensis</name>
    <dbReference type="NCBI Taxonomy" id="3028027"/>
    <lineage>
        <taxon>Eukaryota</taxon>
        <taxon>Rhodophyta</taxon>
        <taxon>Bangiophyceae</taxon>
        <taxon>Galdieriales</taxon>
        <taxon>Galdieriaceae</taxon>
        <taxon>Galdieria</taxon>
    </lineage>
</organism>
<name>A0AAV9IH75_9RHOD</name>
<accession>A0AAV9IH75</accession>
<evidence type="ECO:0000313" key="3">
    <source>
        <dbReference type="EMBL" id="KAK4526827.1"/>
    </source>
</evidence>
<dbReference type="InterPro" id="IPR035969">
    <property type="entry name" value="Rab-GAP_TBC_sf"/>
</dbReference>
<protein>
    <recommendedName>
        <fullName evidence="2">Rab-GAP TBC domain-containing protein</fullName>
    </recommendedName>
</protein>
<dbReference type="PANTHER" id="PTHR22957">
    <property type="entry name" value="TBC1 DOMAIN FAMILY MEMBER GTPASE-ACTIVATING PROTEIN"/>
    <property type="match status" value="1"/>
</dbReference>
<evidence type="ECO:0000256" key="1">
    <source>
        <dbReference type="ARBA" id="ARBA00022468"/>
    </source>
</evidence>
<evidence type="ECO:0000313" key="4">
    <source>
        <dbReference type="Proteomes" id="UP001300502"/>
    </source>
</evidence>
<dbReference type="Proteomes" id="UP001300502">
    <property type="component" value="Unassembled WGS sequence"/>
</dbReference>
<dbReference type="Pfam" id="PF00566">
    <property type="entry name" value="RabGAP-TBC"/>
    <property type="match status" value="1"/>
</dbReference>
<dbReference type="SUPFAM" id="SSF47923">
    <property type="entry name" value="Ypt/Rab-GAP domain of gyp1p"/>
    <property type="match status" value="2"/>
</dbReference>
<dbReference type="PANTHER" id="PTHR22957:SF502">
    <property type="entry name" value="SMALL G PROTEIN SIGNALING MODULATOR 2-RELATED"/>
    <property type="match status" value="1"/>
</dbReference>
<dbReference type="AlphaFoldDB" id="A0AAV9IH75"/>
<feature type="domain" description="Rab-GAP TBC" evidence="2">
    <location>
        <begin position="331"/>
        <end position="549"/>
    </location>
</feature>
<comment type="caution">
    <text evidence="3">The sequence shown here is derived from an EMBL/GenBank/DDBJ whole genome shotgun (WGS) entry which is preliminary data.</text>
</comment>
<keyword evidence="1" id="KW-0343">GTPase activation</keyword>
<proteinExistence type="predicted"/>
<gene>
    <name evidence="3" type="ORF">GAYE_SCF28MG4745</name>
</gene>
<dbReference type="GO" id="GO:0005096">
    <property type="term" value="F:GTPase activator activity"/>
    <property type="evidence" value="ECO:0007669"/>
    <property type="project" value="UniProtKB-KW"/>
</dbReference>
<dbReference type="Gene3D" id="1.10.8.270">
    <property type="entry name" value="putative rabgap domain of human tbc1 domain family member 14 like domains"/>
    <property type="match status" value="1"/>
</dbReference>
<dbReference type="InterPro" id="IPR000195">
    <property type="entry name" value="Rab-GAP-TBC_dom"/>
</dbReference>